<dbReference type="AlphaFoldDB" id="A0A454JH37"/>
<gene>
    <name evidence="2" type="ORF">EAY64_12395</name>
</gene>
<protein>
    <submittedName>
        <fullName evidence="2">Entericidin EcnAB</fullName>
    </submittedName>
</protein>
<dbReference type="EMBL" id="RFAR01000051">
    <property type="protein sequence ID" value="RMC96193.1"/>
    <property type="molecule type" value="Genomic_DNA"/>
</dbReference>
<keyword evidence="1" id="KW-0732">Signal</keyword>
<feature type="chain" id="PRO_5019203473" evidence="1">
    <location>
        <begin position="23"/>
        <end position="50"/>
    </location>
</feature>
<feature type="signal peptide" evidence="1">
    <location>
        <begin position="1"/>
        <end position="22"/>
    </location>
</feature>
<dbReference type="OrthoDB" id="9181810at2"/>
<comment type="caution">
    <text evidence="2">The sequence shown here is derived from an EMBL/GenBank/DDBJ whole genome shotgun (WGS) entry which is preliminary data.</text>
</comment>
<evidence type="ECO:0000313" key="3">
    <source>
        <dbReference type="Proteomes" id="UP000274139"/>
    </source>
</evidence>
<proteinExistence type="predicted"/>
<name>A0A454JH37_9NEIS</name>
<organism evidence="2 3">
    <name type="scientific">Aquitalea palustris</name>
    <dbReference type="NCBI Taxonomy" id="2480983"/>
    <lineage>
        <taxon>Bacteria</taxon>
        <taxon>Pseudomonadati</taxon>
        <taxon>Pseudomonadota</taxon>
        <taxon>Betaproteobacteria</taxon>
        <taxon>Neisseriales</taxon>
        <taxon>Chromobacteriaceae</taxon>
        <taxon>Aquitalea</taxon>
    </lineage>
</organism>
<reference evidence="2 3" key="1">
    <citation type="submission" date="2018-10" db="EMBL/GenBank/DDBJ databases">
        <title>Draft genome sequence of Aquitalea MWU14-2217 isolated from a wild cranberry bog in Provincetown, Massachusetts.</title>
        <authorList>
            <person name="Ebadzadsahrai G."/>
            <person name="Soby S."/>
        </authorList>
    </citation>
    <scope>NUCLEOTIDE SEQUENCE [LARGE SCALE GENOMIC DNA]</scope>
    <source>
        <strain evidence="2 3">MWU14-2217</strain>
    </source>
</reference>
<sequence length="50" mass="5164">MKKSLLILAVACLLSACHTMHGMGEDLKDGAHAVGHGVQKAGEAIENVAH</sequence>
<evidence type="ECO:0000313" key="2">
    <source>
        <dbReference type="EMBL" id="RMC96193.1"/>
    </source>
</evidence>
<keyword evidence="3" id="KW-1185">Reference proteome</keyword>
<dbReference type="RefSeq" id="WP_103525067.1">
    <property type="nucleotide sequence ID" value="NZ_JAIZDC010000002.1"/>
</dbReference>
<dbReference type="Proteomes" id="UP000274139">
    <property type="component" value="Unassembled WGS sequence"/>
</dbReference>
<evidence type="ECO:0000256" key="1">
    <source>
        <dbReference type="SAM" id="SignalP"/>
    </source>
</evidence>
<dbReference type="PROSITE" id="PS51257">
    <property type="entry name" value="PROKAR_LIPOPROTEIN"/>
    <property type="match status" value="1"/>
</dbReference>
<accession>A0A454JH37</accession>